<feature type="transmembrane region" description="Helical" evidence="12">
    <location>
        <begin position="40"/>
        <end position="65"/>
    </location>
</feature>
<feature type="transmembrane region" description="Helical" evidence="12">
    <location>
        <begin position="71"/>
        <end position="92"/>
    </location>
</feature>
<keyword evidence="11 12" id="KW-0472">Membrane</keyword>
<keyword evidence="9 12" id="KW-0812">Transmembrane</keyword>
<dbReference type="PANTHER" id="PTHR43867">
    <property type="entry name" value="CELLULOSE SYNTHASE CATALYTIC SUBUNIT A [UDP-FORMING]"/>
    <property type="match status" value="1"/>
</dbReference>
<proteinExistence type="inferred from homology"/>
<dbReference type="Proteomes" id="UP000672602">
    <property type="component" value="Unassembled WGS sequence"/>
</dbReference>
<dbReference type="GO" id="GO:0016758">
    <property type="term" value="F:hexosyltransferase activity"/>
    <property type="evidence" value="ECO:0007669"/>
    <property type="project" value="TreeGrafter"/>
</dbReference>
<protein>
    <recommendedName>
        <fullName evidence="4">Glucans biosynthesis glucosyltransferase H</fullName>
    </recommendedName>
</protein>
<evidence type="ECO:0000259" key="13">
    <source>
        <dbReference type="Pfam" id="PF13632"/>
    </source>
</evidence>
<evidence type="ECO:0000313" key="14">
    <source>
        <dbReference type="EMBL" id="MBP5856486.1"/>
    </source>
</evidence>
<evidence type="ECO:0000256" key="6">
    <source>
        <dbReference type="ARBA" id="ARBA00022519"/>
    </source>
</evidence>
<dbReference type="SUPFAM" id="SSF53448">
    <property type="entry name" value="Nucleotide-diphospho-sugar transferases"/>
    <property type="match status" value="1"/>
</dbReference>
<evidence type="ECO:0000256" key="7">
    <source>
        <dbReference type="ARBA" id="ARBA00022676"/>
    </source>
</evidence>
<dbReference type="SUPFAM" id="SSF161093">
    <property type="entry name" value="MgtE membrane domain-like"/>
    <property type="match status" value="1"/>
</dbReference>
<keyword evidence="15" id="KW-1185">Reference proteome</keyword>
<name>A0A8J7V077_9PROT</name>
<dbReference type="GO" id="GO:0005886">
    <property type="term" value="C:plasma membrane"/>
    <property type="evidence" value="ECO:0007669"/>
    <property type="project" value="UniProtKB-SubCell"/>
</dbReference>
<comment type="pathway">
    <text evidence="2">Glycan metabolism; osmoregulated periplasmic glucan (OPG) biosynthesis.</text>
</comment>
<dbReference type="InterPro" id="IPR001173">
    <property type="entry name" value="Glyco_trans_2-like"/>
</dbReference>
<comment type="subcellular location">
    <subcellularLocation>
        <location evidence="1">Cell inner membrane</location>
        <topology evidence="1">Multi-pass membrane protein</topology>
    </subcellularLocation>
</comment>
<evidence type="ECO:0000256" key="11">
    <source>
        <dbReference type="ARBA" id="ARBA00023136"/>
    </source>
</evidence>
<evidence type="ECO:0000256" key="9">
    <source>
        <dbReference type="ARBA" id="ARBA00022692"/>
    </source>
</evidence>
<dbReference type="InterPro" id="IPR036739">
    <property type="entry name" value="SLC41_membr_dom_sf"/>
</dbReference>
<evidence type="ECO:0000256" key="10">
    <source>
        <dbReference type="ARBA" id="ARBA00022989"/>
    </source>
</evidence>
<dbReference type="InterPro" id="IPR050321">
    <property type="entry name" value="Glycosyltr_2/OpgH_subfam"/>
</dbReference>
<keyword evidence="7 14" id="KW-0328">Glycosyltransferase</keyword>
<comment type="similarity">
    <text evidence="3">Belongs to the glycosyltransferase 2 family. OpgH subfamily.</text>
</comment>
<dbReference type="GO" id="GO:0008324">
    <property type="term" value="F:monoatomic cation transmembrane transporter activity"/>
    <property type="evidence" value="ECO:0007669"/>
    <property type="project" value="InterPro"/>
</dbReference>
<organism evidence="14 15">
    <name type="scientific">Marivibrio halodurans</name>
    <dbReference type="NCBI Taxonomy" id="2039722"/>
    <lineage>
        <taxon>Bacteria</taxon>
        <taxon>Pseudomonadati</taxon>
        <taxon>Pseudomonadota</taxon>
        <taxon>Alphaproteobacteria</taxon>
        <taxon>Rhodospirillales</taxon>
        <taxon>Rhodospirillaceae</taxon>
        <taxon>Marivibrio</taxon>
    </lineage>
</organism>
<keyword evidence="5" id="KW-1003">Cell membrane</keyword>
<evidence type="ECO:0000313" key="15">
    <source>
        <dbReference type="Proteomes" id="UP000672602"/>
    </source>
</evidence>
<sequence length="609" mass="66874">MMDVDQGTRAVDRGMDAPLTAFERGDRVAEAWRPYRWRRLLVLFLNLVTIGALIALMSAILGSGGWSVGEIVMLACFAMTLPWLSIGLWNALIGFAIHVLARDPAAYVTPALANASDSDPITYRSAIAMTVRNEDPSYAVARLRVVQEDLDAAGLGDRFDFHVLSDTTDAAIGAAEEAAVDAWRQAIGDPDASGGRIHYRRRTSNEGFKAGNVWEFVQRCGDRYDLFLPFDADSLMSARALARMVRVMQANPRIGILQGLVVGMPSPSFFSRTFQFGMRHGMRTYTAGSAWWQGDCGPFWGHNAAIRIRPFRDHCDLPTIPGRHVLSGDILSHDQVEAVLMRRAGYEVRVIAEEDESWEENPHSLPDFIKRDLRWCQGNMQYLWLMRLPGVAAMSRLQLALAILMYAGAPGWMAFLTIGAAHAFFPEVGGFPLDLGLALFVTVLVMSLMPKLMGMLDVMVSRRQRRRYGGTARVALGSVTEIVTSALLAPAVSFAQARFIIGLLLGRKMGWGAQRREGQALGWGEATRGLWPQTLFGLALGAVLAVKVPAVLPWASPLLASFVLAIPFAVLTASPWLGRLSRRVGLCDIPEDRAPNPALRALTAKLEAR</sequence>
<feature type="transmembrane region" description="Helical" evidence="12">
    <location>
        <begin position="534"/>
        <end position="552"/>
    </location>
</feature>
<evidence type="ECO:0000256" key="8">
    <source>
        <dbReference type="ARBA" id="ARBA00022679"/>
    </source>
</evidence>
<evidence type="ECO:0000256" key="2">
    <source>
        <dbReference type="ARBA" id="ARBA00005001"/>
    </source>
</evidence>
<keyword evidence="8 14" id="KW-0808">Transferase</keyword>
<feature type="transmembrane region" description="Helical" evidence="12">
    <location>
        <begin position="558"/>
        <end position="577"/>
    </location>
</feature>
<dbReference type="PANTHER" id="PTHR43867:SF5">
    <property type="entry name" value="GLUCANS BIOSYNTHESIS GLUCOSYLTRANSFERASE H"/>
    <property type="match status" value="1"/>
</dbReference>
<dbReference type="NCBIfam" id="NF003958">
    <property type="entry name" value="PRK05454.2-1"/>
    <property type="match status" value="1"/>
</dbReference>
<evidence type="ECO:0000256" key="3">
    <source>
        <dbReference type="ARBA" id="ARBA00009337"/>
    </source>
</evidence>
<evidence type="ECO:0000256" key="12">
    <source>
        <dbReference type="SAM" id="Phobius"/>
    </source>
</evidence>
<dbReference type="Pfam" id="PF13632">
    <property type="entry name" value="Glyco_trans_2_3"/>
    <property type="match status" value="1"/>
</dbReference>
<feature type="transmembrane region" description="Helical" evidence="12">
    <location>
        <begin position="431"/>
        <end position="449"/>
    </location>
</feature>
<keyword evidence="6" id="KW-0997">Cell inner membrane</keyword>
<dbReference type="InterPro" id="IPR029044">
    <property type="entry name" value="Nucleotide-diphossugar_trans"/>
</dbReference>
<accession>A0A8J7V077</accession>
<keyword evidence="10 12" id="KW-1133">Transmembrane helix</keyword>
<dbReference type="AlphaFoldDB" id="A0A8J7V077"/>
<dbReference type="EMBL" id="JAGMWN010000002">
    <property type="protein sequence ID" value="MBP5856486.1"/>
    <property type="molecule type" value="Genomic_DNA"/>
</dbReference>
<reference evidence="14" key="1">
    <citation type="submission" date="2021-04" db="EMBL/GenBank/DDBJ databases">
        <authorList>
            <person name="Zhang D.-C."/>
        </authorList>
    </citation>
    <scope>NUCLEOTIDE SEQUENCE</scope>
    <source>
        <strain evidence="14">CGMCC 1.15697</strain>
    </source>
</reference>
<evidence type="ECO:0000256" key="4">
    <source>
        <dbReference type="ARBA" id="ARBA00020585"/>
    </source>
</evidence>
<dbReference type="NCBIfam" id="NF003962">
    <property type="entry name" value="PRK05454.2-5"/>
    <property type="match status" value="1"/>
</dbReference>
<evidence type="ECO:0000256" key="5">
    <source>
        <dbReference type="ARBA" id="ARBA00022475"/>
    </source>
</evidence>
<gene>
    <name evidence="14" type="primary">mdoH</name>
    <name evidence="14" type="ORF">KAJ83_05665</name>
</gene>
<comment type="caution">
    <text evidence="14">The sequence shown here is derived from an EMBL/GenBank/DDBJ whole genome shotgun (WGS) entry which is preliminary data.</text>
</comment>
<feature type="transmembrane region" description="Helical" evidence="12">
    <location>
        <begin position="403"/>
        <end position="425"/>
    </location>
</feature>
<dbReference type="Gene3D" id="3.90.550.10">
    <property type="entry name" value="Spore Coat Polysaccharide Biosynthesis Protein SpsA, Chain A"/>
    <property type="match status" value="1"/>
</dbReference>
<evidence type="ECO:0000256" key="1">
    <source>
        <dbReference type="ARBA" id="ARBA00004429"/>
    </source>
</evidence>
<feature type="domain" description="Glycosyltransferase 2-like" evidence="13">
    <location>
        <begin position="230"/>
        <end position="424"/>
    </location>
</feature>